<evidence type="ECO:0000256" key="1">
    <source>
        <dbReference type="SAM" id="Phobius"/>
    </source>
</evidence>
<feature type="transmembrane region" description="Helical" evidence="1">
    <location>
        <begin position="54"/>
        <end position="78"/>
    </location>
</feature>
<accession>A0AAV5X4C3</accession>
<keyword evidence="1" id="KW-1133">Transmembrane helix</keyword>
<dbReference type="Proteomes" id="UP001432322">
    <property type="component" value="Unassembled WGS sequence"/>
</dbReference>
<reference evidence="2" key="1">
    <citation type="submission" date="2023-10" db="EMBL/GenBank/DDBJ databases">
        <title>Genome assembly of Pristionchus species.</title>
        <authorList>
            <person name="Yoshida K."/>
            <person name="Sommer R.J."/>
        </authorList>
    </citation>
    <scope>NUCLEOTIDE SEQUENCE</scope>
    <source>
        <strain evidence="2">RS5133</strain>
    </source>
</reference>
<protein>
    <recommendedName>
        <fullName evidence="4">G protein-coupled receptor</fullName>
    </recommendedName>
</protein>
<name>A0AAV5X4C3_9BILA</name>
<keyword evidence="1" id="KW-0472">Membrane</keyword>
<gene>
    <name evidence="2" type="ORF">PFISCL1PPCAC_28221</name>
</gene>
<feature type="non-terminal residue" evidence="2">
    <location>
        <position position="115"/>
    </location>
</feature>
<organism evidence="2 3">
    <name type="scientific">Pristionchus fissidentatus</name>
    <dbReference type="NCBI Taxonomy" id="1538716"/>
    <lineage>
        <taxon>Eukaryota</taxon>
        <taxon>Metazoa</taxon>
        <taxon>Ecdysozoa</taxon>
        <taxon>Nematoda</taxon>
        <taxon>Chromadorea</taxon>
        <taxon>Rhabditida</taxon>
        <taxon>Rhabditina</taxon>
        <taxon>Diplogasteromorpha</taxon>
        <taxon>Diplogasteroidea</taxon>
        <taxon>Neodiplogasteridae</taxon>
        <taxon>Pristionchus</taxon>
    </lineage>
</organism>
<evidence type="ECO:0000313" key="3">
    <source>
        <dbReference type="Proteomes" id="UP001432322"/>
    </source>
</evidence>
<sequence>HPNGDLNRSRMAAIALTNVSTASTLGVSALCAYRTMSYFQSKSMSLKRRKIQLQLFRSLLAQFLVPFVMSTVPMLIIGTLPVTGIRFGETVNILGILGALFPAIDSFTVIFMVSR</sequence>
<feature type="transmembrane region" description="Helical" evidence="1">
    <location>
        <begin position="90"/>
        <end position="113"/>
    </location>
</feature>
<proteinExistence type="predicted"/>
<dbReference type="InterPro" id="IPR019428">
    <property type="entry name" value="7TM_GPCR_serpentine_rcpt_Str"/>
</dbReference>
<dbReference type="AlphaFoldDB" id="A0AAV5X4C3"/>
<dbReference type="Pfam" id="PF10326">
    <property type="entry name" value="7TM_GPCR_Str"/>
    <property type="match status" value="1"/>
</dbReference>
<dbReference type="PANTHER" id="PTHR22943">
    <property type="entry name" value="7-TRANSMEMBRANE DOMAIN RECEPTOR C.ELEGANS"/>
    <property type="match status" value="1"/>
</dbReference>
<feature type="non-terminal residue" evidence="2">
    <location>
        <position position="1"/>
    </location>
</feature>
<feature type="transmembrane region" description="Helical" evidence="1">
    <location>
        <begin position="12"/>
        <end position="33"/>
    </location>
</feature>
<keyword evidence="1" id="KW-0812">Transmembrane</keyword>
<keyword evidence="3" id="KW-1185">Reference proteome</keyword>
<comment type="caution">
    <text evidence="2">The sequence shown here is derived from an EMBL/GenBank/DDBJ whole genome shotgun (WGS) entry which is preliminary data.</text>
</comment>
<dbReference type="EMBL" id="BTSY01000007">
    <property type="protein sequence ID" value="GMT36924.1"/>
    <property type="molecule type" value="Genomic_DNA"/>
</dbReference>
<dbReference type="PANTHER" id="PTHR22943:SF248">
    <property type="entry name" value="SEVEN TM RECEPTOR"/>
    <property type="match status" value="1"/>
</dbReference>
<evidence type="ECO:0000313" key="2">
    <source>
        <dbReference type="EMBL" id="GMT36924.1"/>
    </source>
</evidence>
<evidence type="ECO:0008006" key="4">
    <source>
        <dbReference type="Google" id="ProtNLM"/>
    </source>
</evidence>